<dbReference type="AlphaFoldDB" id="A0AAV2KIC4"/>
<reference evidence="1 2" key="1">
    <citation type="submission" date="2024-04" db="EMBL/GenBank/DDBJ databases">
        <authorList>
            <person name="Waldvogel A.-M."/>
            <person name="Schoenle A."/>
        </authorList>
    </citation>
    <scope>NUCLEOTIDE SEQUENCE [LARGE SCALE GENOMIC DNA]</scope>
</reference>
<sequence length="262" mass="29876">MAPYTRPLWFESSLTRLVLSDWRRWPTVITDADTDQSEYSTNVHILQPTNQLRRYYDAGCWSRPRCGRTFTRRSTKHQAATRKVLTATERYKQKMAEPDKLNIDSIIQRLLEVKLGHCKSQSPNVHVRLSLLYVHVSLSLLHVSLSLLYVHVSLSLLYVHVSLSLLHVHVSLSLLHVHVSLSLLHVHVSLSLLHVHVSLSLLHVHVSLSLLHVHVSLSLLYVHVSLSLLYVHVSLSLLYVHVSLSLLHVHVSLSLLHVHVSS</sequence>
<proteinExistence type="predicted"/>
<dbReference type="Proteomes" id="UP001497482">
    <property type="component" value="Chromosome 18"/>
</dbReference>
<gene>
    <name evidence="1" type="ORF">KC01_LOCUS17227</name>
</gene>
<evidence type="ECO:0000313" key="2">
    <source>
        <dbReference type="Proteomes" id="UP001497482"/>
    </source>
</evidence>
<accession>A0AAV2KIC4</accession>
<dbReference type="PANTHER" id="PTHR40380">
    <property type="entry name" value="FIBRONECTIN TYPE-III DOMAIN-CONTAINING PROTEIN-RELATED"/>
    <property type="match status" value="1"/>
</dbReference>
<protein>
    <submittedName>
        <fullName evidence="1">Uncharacterized protein</fullName>
    </submittedName>
</protein>
<organism evidence="1 2">
    <name type="scientific">Knipowitschia caucasica</name>
    <name type="common">Caucasian dwarf goby</name>
    <name type="synonym">Pomatoschistus caucasicus</name>
    <dbReference type="NCBI Taxonomy" id="637954"/>
    <lineage>
        <taxon>Eukaryota</taxon>
        <taxon>Metazoa</taxon>
        <taxon>Chordata</taxon>
        <taxon>Craniata</taxon>
        <taxon>Vertebrata</taxon>
        <taxon>Euteleostomi</taxon>
        <taxon>Actinopterygii</taxon>
        <taxon>Neopterygii</taxon>
        <taxon>Teleostei</taxon>
        <taxon>Neoteleostei</taxon>
        <taxon>Acanthomorphata</taxon>
        <taxon>Gobiaria</taxon>
        <taxon>Gobiiformes</taxon>
        <taxon>Gobioidei</taxon>
        <taxon>Gobiidae</taxon>
        <taxon>Gobiinae</taxon>
        <taxon>Knipowitschia</taxon>
    </lineage>
</organism>
<evidence type="ECO:0000313" key="1">
    <source>
        <dbReference type="EMBL" id="CAL1587259.1"/>
    </source>
</evidence>
<name>A0AAV2KIC4_KNICA</name>
<keyword evidence="2" id="KW-1185">Reference proteome</keyword>
<dbReference type="PANTHER" id="PTHR40380:SF1">
    <property type="match status" value="1"/>
</dbReference>
<dbReference type="EMBL" id="OZ035840">
    <property type="protein sequence ID" value="CAL1587259.1"/>
    <property type="molecule type" value="Genomic_DNA"/>
</dbReference>